<evidence type="ECO:0008006" key="5">
    <source>
        <dbReference type="Google" id="ProtNLM"/>
    </source>
</evidence>
<evidence type="ECO:0000256" key="2">
    <source>
        <dbReference type="SAM" id="SignalP"/>
    </source>
</evidence>
<evidence type="ECO:0000256" key="1">
    <source>
        <dbReference type="SAM" id="MobiDB-lite"/>
    </source>
</evidence>
<dbReference type="Proteomes" id="UP000264120">
    <property type="component" value="Chromosome"/>
</dbReference>
<organism evidence="3 4">
    <name type="scientific">Komagataeibacter saccharivorans</name>
    <dbReference type="NCBI Taxonomy" id="265959"/>
    <lineage>
        <taxon>Bacteria</taxon>
        <taxon>Pseudomonadati</taxon>
        <taxon>Pseudomonadota</taxon>
        <taxon>Alphaproteobacteria</taxon>
        <taxon>Acetobacterales</taxon>
        <taxon>Acetobacteraceae</taxon>
        <taxon>Komagataeibacter</taxon>
    </lineage>
</organism>
<gene>
    <name evidence="3" type="ORF">CD178_01555</name>
</gene>
<dbReference type="AlphaFoldDB" id="A0A347WBT8"/>
<sequence>MGKPAPSPSPGRFFFPPCGFAIASRVALLALLGTGVAGCAHHQDTVDTISDWYHEYQGGVIGQQRPPPPGAHEAYPKVGLGPHKAPELPSQDLREDITADLEAQRELNQRQDAIMGDMPSVADIPPIPTARTKGSQSASLKTADGPPLAGTNSGPQPATSSGTGGSARGMSRQAEPVRDSAGHLVMPEVTTTIPDQPEALPANLPQIPDGPPELPTVGGIALPDNAQRDGMDLPAYNIASPDDGESVQFLPGSDRIEEGEEDVVNAVLKGRGNRFVIVNGYGNAATATAQGQAAALNLAILRTRTLTGLLLARGVPADRIAVHAHAFGNGARIAVVR</sequence>
<feature type="signal peptide" evidence="2">
    <location>
        <begin position="1"/>
        <end position="42"/>
    </location>
</feature>
<feature type="region of interest" description="Disordered" evidence="1">
    <location>
        <begin position="61"/>
        <end position="89"/>
    </location>
</feature>
<feature type="chain" id="PRO_5016575692" description="OmpA-like domain-containing protein" evidence="2">
    <location>
        <begin position="43"/>
        <end position="337"/>
    </location>
</feature>
<keyword evidence="2" id="KW-0732">Signal</keyword>
<proteinExistence type="predicted"/>
<feature type="region of interest" description="Disordered" evidence="1">
    <location>
        <begin position="112"/>
        <end position="181"/>
    </location>
</feature>
<evidence type="ECO:0000313" key="3">
    <source>
        <dbReference type="EMBL" id="AXY22331.1"/>
    </source>
</evidence>
<dbReference type="RefSeq" id="WP_118962828.1">
    <property type="nucleotide sequence ID" value="NZ_CP023036.1"/>
</dbReference>
<evidence type="ECO:0000313" key="4">
    <source>
        <dbReference type="Proteomes" id="UP000264120"/>
    </source>
</evidence>
<reference evidence="3 4" key="1">
    <citation type="submission" date="2017-08" db="EMBL/GenBank/DDBJ databases">
        <title>Complete genome sequence of Gluconacetobacter saccharivorans CV1 isolated from Fermented Vinegar.</title>
        <authorList>
            <person name="Kim S.-Y."/>
        </authorList>
    </citation>
    <scope>NUCLEOTIDE SEQUENCE [LARGE SCALE GENOMIC DNA]</scope>
    <source>
        <strain evidence="3 4">CV1</strain>
    </source>
</reference>
<name>A0A347WBT8_9PROT</name>
<protein>
    <recommendedName>
        <fullName evidence="5">OmpA-like domain-containing protein</fullName>
    </recommendedName>
</protein>
<accession>A0A347WBT8</accession>
<keyword evidence="4" id="KW-1185">Reference proteome</keyword>
<dbReference type="KEGG" id="ksc:CD178_01555"/>
<dbReference type="EMBL" id="CP023036">
    <property type="protein sequence ID" value="AXY22331.1"/>
    <property type="molecule type" value="Genomic_DNA"/>
</dbReference>
<dbReference type="OrthoDB" id="7282444at2"/>